<dbReference type="FunFam" id="3.60.10.10:FF:000029">
    <property type="entry name" value="Inositol polyphosphate 5-phosphatase"/>
    <property type="match status" value="1"/>
</dbReference>
<feature type="compositionally biased region" description="Basic and acidic residues" evidence="9">
    <location>
        <begin position="1030"/>
        <end position="1046"/>
    </location>
</feature>
<dbReference type="eggNOG" id="KOG0566">
    <property type="taxonomic scope" value="Eukaryota"/>
</dbReference>
<dbReference type="GO" id="GO:0004439">
    <property type="term" value="F:phosphatidylinositol-4,5-bisphosphate 5-phosphatase activity"/>
    <property type="evidence" value="ECO:0007669"/>
    <property type="project" value="UniProtKB-EC"/>
</dbReference>
<evidence type="ECO:0000256" key="5">
    <source>
        <dbReference type="ARBA" id="ARBA00022448"/>
    </source>
</evidence>
<reference evidence="12" key="1">
    <citation type="submission" date="2005-09" db="EMBL/GenBank/DDBJ databases">
        <title>Annotation of the Aspergillus terreus NIH2624 genome.</title>
        <authorList>
            <person name="Birren B.W."/>
            <person name="Lander E.S."/>
            <person name="Galagan J.E."/>
            <person name="Nusbaum C."/>
            <person name="Devon K."/>
            <person name="Henn M."/>
            <person name="Ma L.-J."/>
            <person name="Jaffe D.B."/>
            <person name="Butler J."/>
            <person name="Alvarez P."/>
            <person name="Gnerre S."/>
            <person name="Grabherr M."/>
            <person name="Kleber M."/>
            <person name="Mauceli E.W."/>
            <person name="Brockman W."/>
            <person name="Rounsley S."/>
            <person name="Young S.K."/>
            <person name="LaButti K."/>
            <person name="Pushparaj V."/>
            <person name="DeCaprio D."/>
            <person name="Crawford M."/>
            <person name="Koehrsen M."/>
            <person name="Engels R."/>
            <person name="Montgomery P."/>
            <person name="Pearson M."/>
            <person name="Howarth C."/>
            <person name="Larson L."/>
            <person name="Luoma S."/>
            <person name="White J."/>
            <person name="Alvarado L."/>
            <person name="Kodira C.D."/>
            <person name="Zeng Q."/>
            <person name="Oleary S."/>
            <person name="Yandava C."/>
            <person name="Denning D.W."/>
            <person name="Nierman W.C."/>
            <person name="Milne T."/>
            <person name="Madden K."/>
        </authorList>
    </citation>
    <scope>NUCLEOTIDE SEQUENCE [LARGE SCALE GENOMIC DNA]</scope>
    <source>
        <strain evidence="12">NIH 2624 / FGSC A1156</strain>
    </source>
</reference>
<feature type="compositionally biased region" description="Basic and acidic residues" evidence="9">
    <location>
        <begin position="1122"/>
        <end position="1133"/>
    </location>
</feature>
<proteinExistence type="inferred from homology"/>
<keyword evidence="6" id="KW-0963">Cytoplasm</keyword>
<dbReference type="Gene3D" id="3.60.10.10">
    <property type="entry name" value="Endonuclease/exonuclease/phosphatase"/>
    <property type="match status" value="1"/>
</dbReference>
<dbReference type="InterPro" id="IPR046985">
    <property type="entry name" value="IP5"/>
</dbReference>
<dbReference type="Pfam" id="PF02383">
    <property type="entry name" value="Syja_N"/>
    <property type="match status" value="1"/>
</dbReference>
<dbReference type="EMBL" id="CH476597">
    <property type="protein sequence ID" value="EAU36055.1"/>
    <property type="molecule type" value="Genomic_DNA"/>
</dbReference>
<dbReference type="EC" id="3.1.3.36" evidence="4"/>
<comment type="similarity">
    <text evidence="3">In the central section; belongs to the inositol 1,4,5-trisphosphate 5-phosphatase family.</text>
</comment>
<evidence type="ECO:0000313" key="11">
    <source>
        <dbReference type="EMBL" id="EAU36055.1"/>
    </source>
</evidence>
<evidence type="ECO:0000256" key="7">
    <source>
        <dbReference type="ARBA" id="ARBA00022801"/>
    </source>
</evidence>
<keyword evidence="5" id="KW-0813">Transport</keyword>
<dbReference type="InterPro" id="IPR000300">
    <property type="entry name" value="IPPc"/>
</dbReference>
<dbReference type="Pfam" id="PF22669">
    <property type="entry name" value="Exo_endo_phos2"/>
    <property type="match status" value="1"/>
</dbReference>
<gene>
    <name evidence="11" type="ORF">ATEG_02781</name>
</gene>
<dbReference type="GO" id="GO:0005737">
    <property type="term" value="C:cytoplasm"/>
    <property type="evidence" value="ECO:0007669"/>
    <property type="project" value="UniProtKB-SubCell"/>
</dbReference>
<evidence type="ECO:0000256" key="8">
    <source>
        <dbReference type="ARBA" id="ARBA00022927"/>
    </source>
</evidence>
<evidence type="ECO:0000313" key="12">
    <source>
        <dbReference type="Proteomes" id="UP000007963"/>
    </source>
</evidence>
<dbReference type="GO" id="GO:0046856">
    <property type="term" value="P:phosphatidylinositol dephosphorylation"/>
    <property type="evidence" value="ECO:0007669"/>
    <property type="project" value="InterPro"/>
</dbReference>
<dbReference type="VEuPathDB" id="FungiDB:ATEG_02781"/>
<dbReference type="SUPFAM" id="SSF56219">
    <property type="entry name" value="DNase I-like"/>
    <property type="match status" value="1"/>
</dbReference>
<dbReference type="SMART" id="SM00128">
    <property type="entry name" value="IPPc"/>
    <property type="match status" value="1"/>
</dbReference>
<evidence type="ECO:0000256" key="9">
    <source>
        <dbReference type="SAM" id="MobiDB-lite"/>
    </source>
</evidence>
<dbReference type="AlphaFoldDB" id="Q0CU53"/>
<keyword evidence="8" id="KW-0653">Protein transport</keyword>
<evidence type="ECO:0000256" key="4">
    <source>
        <dbReference type="ARBA" id="ARBA00013044"/>
    </source>
</evidence>
<comment type="similarity">
    <text evidence="2">Belongs to the synaptojanin family.</text>
</comment>
<dbReference type="GO" id="GO:0015031">
    <property type="term" value="P:protein transport"/>
    <property type="evidence" value="ECO:0007669"/>
    <property type="project" value="UniProtKB-KW"/>
</dbReference>
<evidence type="ECO:0000256" key="6">
    <source>
        <dbReference type="ARBA" id="ARBA00022490"/>
    </source>
</evidence>
<feature type="region of interest" description="Disordered" evidence="9">
    <location>
        <begin position="1010"/>
        <end position="1191"/>
    </location>
</feature>
<dbReference type="GO" id="GO:0016020">
    <property type="term" value="C:membrane"/>
    <property type="evidence" value="ECO:0007669"/>
    <property type="project" value="TreeGrafter"/>
</dbReference>
<dbReference type="InterPro" id="IPR036691">
    <property type="entry name" value="Endo/exonu/phosph_ase_sf"/>
</dbReference>
<dbReference type="RefSeq" id="XP_001211959.1">
    <property type="nucleotide sequence ID" value="XM_001211959.1"/>
</dbReference>
<dbReference type="OMA" id="HPCHELR"/>
<dbReference type="PANTHER" id="PTHR11200:SF257">
    <property type="entry name" value="PHOSPHOINOSITIDE 5-PHOSPHATASE"/>
    <property type="match status" value="1"/>
</dbReference>
<feature type="compositionally biased region" description="Basic and acidic residues" evidence="9">
    <location>
        <begin position="1056"/>
        <end position="1065"/>
    </location>
</feature>
<dbReference type="HOGENOM" id="CLU_003016_2_1_1"/>
<evidence type="ECO:0000256" key="3">
    <source>
        <dbReference type="ARBA" id="ARBA00009678"/>
    </source>
</evidence>
<dbReference type="OrthoDB" id="405996at2759"/>
<accession>Q0CU53</accession>
<sequence length="1203" mass="134002">MTSLRILSRDHPHRTLALATDDCALIFQYTSSESGAGHQRRNNNDPPRCLVEFVSLSSAELKGYRSLGIGFGTLGLVTLDEDVFLCVVTGSSRAATVRPGETVSRIDNVDFYCLNRSDYEDGLEYAWDSSFAAEDNNNGPGMEGKEMVTDHPFLALKKLLSDGSFYYSLDFNLTDRLQDRSDKSAAFDIESLKEDMLWNSYMIHPLLLFRNRLSPLEKQRLDSSQILTCVIRGFASTVTVPAIVHVIPEAPAHHPSLLTIISRQSSRRAGTRFNSRGIDDDGHVANFVETELILWVPPGTSFSYVQIRGSVPLFWEQASGFIPGQQKIEITRSSEATQYAFNKHFEHLELEYGAIHVVNLLSELKPAESELSAKFREQIRKSSLAQKAGFDMLSDHALLRVTEFDFHAEARGPQGYGASNQIKHEISHSLHGFAYFLSDEDSATTVDDSRRQPRSSSVLLQQEGVFRTNCLDCLDRTNLVQTIISLMALESFLHQKGASLSSAVQVRHSSLWADNGDALSKIYAGTGALKSSFTRHGKMSLAGALADARKTATRLYVNNFTDKARQKTIDLLLGRLADQVPVYLFDPINDLVSEELSRRTAEYSFTRTIKIWTGTFNVNGRHLGADVDLSLWLWPSLDEQDDIPAIVAVGFQEIVPLSPQQIMSTDPTTRKVWEVAVKNCLNNYAAARGTAKYILLRSGQLVGTALMIFVREEALNYIKNVEGSVKKTGLSGMAGNKGGCAIRFDYSSTRLCFVTAHLAAGFGNYEERNRDYETISHGLRFQKNRSIADHDAIIWLGDFNYRIGRDNQTVRDLVARKDFQKLYDNDQLNLGMLKGWTFQFYTEGTITFPPTYKYDVGRDEYDTSYDITLPNFDGDQLTTHREKARIPAWCDRILWRGSGLQQTNYQAANLRFSDHRPVWATFSCKITVIDETMKSKLRQQLYEQRQRDPRNVVASTKDLMGSETEDLIMLESIAPGLPPASSDNQKWWLDNGMPVRSTVKPPGDDYILNVFEQSNPFPSPKGSDWVNIHGHQDGNGPRDPKNDDSSQRPALPPRVRTADLKDHESSSNVNSSSPKSAGSSHQNHPKDQKSAPPIPRKPVSLSMGPQPSPSTPGRLDPGAPARRAETRPGDRSGVHGLEGMANVSLTDRATPKSQWRNPAVNKHQEGSLLDSPVDMLSPSPAGPGDLLDGALDGKVDWKPLMPN</sequence>
<dbReference type="Proteomes" id="UP000007963">
    <property type="component" value="Unassembled WGS sequence"/>
</dbReference>
<evidence type="ECO:0000259" key="10">
    <source>
        <dbReference type="PROSITE" id="PS50275"/>
    </source>
</evidence>
<dbReference type="GO" id="GO:0043813">
    <property type="term" value="F:phosphatidylinositol-3,5-bisphosphate 5-phosphatase activity"/>
    <property type="evidence" value="ECO:0007669"/>
    <property type="project" value="TreeGrafter"/>
</dbReference>
<dbReference type="PANTHER" id="PTHR11200">
    <property type="entry name" value="INOSITOL 5-PHOSPHATASE"/>
    <property type="match status" value="1"/>
</dbReference>
<protein>
    <recommendedName>
        <fullName evidence="4">phosphoinositide 5-phosphatase</fullName>
        <ecNumber evidence="4">3.1.3.36</ecNumber>
    </recommendedName>
</protein>
<feature type="compositionally biased region" description="Low complexity" evidence="9">
    <location>
        <begin position="1066"/>
        <end position="1080"/>
    </location>
</feature>
<organism evidence="11 12">
    <name type="scientific">Aspergillus terreus (strain NIH 2624 / FGSC A1156)</name>
    <dbReference type="NCBI Taxonomy" id="341663"/>
    <lineage>
        <taxon>Eukaryota</taxon>
        <taxon>Fungi</taxon>
        <taxon>Dikarya</taxon>
        <taxon>Ascomycota</taxon>
        <taxon>Pezizomycotina</taxon>
        <taxon>Eurotiomycetes</taxon>
        <taxon>Eurotiomycetidae</taxon>
        <taxon>Eurotiales</taxon>
        <taxon>Aspergillaceae</taxon>
        <taxon>Aspergillus</taxon>
        <taxon>Aspergillus subgen. Circumdati</taxon>
    </lineage>
</organism>
<keyword evidence="7" id="KW-0378">Hydrolase</keyword>
<evidence type="ECO:0000256" key="2">
    <source>
        <dbReference type="ARBA" id="ARBA00008943"/>
    </source>
</evidence>
<name>Q0CU53_ASPTN</name>
<feature type="compositionally biased region" description="Polar residues" evidence="9">
    <location>
        <begin position="1143"/>
        <end position="1156"/>
    </location>
</feature>
<dbReference type="PROSITE" id="PS50275">
    <property type="entry name" value="SAC"/>
    <property type="match status" value="1"/>
</dbReference>
<dbReference type="GeneID" id="4317343"/>
<comment type="subcellular location">
    <subcellularLocation>
        <location evidence="1">Cytoplasm</location>
    </subcellularLocation>
</comment>
<feature type="domain" description="SAC" evidence="10">
    <location>
        <begin position="156"/>
        <end position="525"/>
    </location>
</feature>
<dbReference type="STRING" id="341663.Q0CU53"/>
<evidence type="ECO:0000256" key="1">
    <source>
        <dbReference type="ARBA" id="ARBA00004496"/>
    </source>
</evidence>
<dbReference type="InterPro" id="IPR002013">
    <property type="entry name" value="SAC_dom"/>
</dbReference>